<dbReference type="RefSeq" id="WP_240569305.1">
    <property type="nucleotide sequence ID" value="NZ_JAKVPY010000022.1"/>
</dbReference>
<gene>
    <name evidence="1" type="ORF">MKP05_16455</name>
</gene>
<sequence length="238" mass="26539">MAKEKVRIDIPDSPFPFIPPVSELMSWLGAPKGLHTPLYWMQEEQGLGKPDLKTLRKACQDGVTPRIAEMIKANIHEAARAKGFTDLLEEVVPTEPVVNGTNGAKWLQEAKSFLAGINTHQPMKLDLPLTFAFLEQRSAAESQLVLAFHNAGNIDAPTEKKLSLIRTAFCETCRHHTLLTSQETQAYGSAIADTNRPGHPRTLELVADALKCTFSLRVDFYHQLLACFMADMLPLRKY</sequence>
<evidence type="ECO:0000313" key="2">
    <source>
        <dbReference type="Proteomes" id="UP001202117"/>
    </source>
</evidence>
<dbReference type="EMBL" id="JAKVPY010000022">
    <property type="protein sequence ID" value="MCH4564694.1"/>
    <property type="molecule type" value="Genomic_DNA"/>
</dbReference>
<evidence type="ECO:0000313" key="1">
    <source>
        <dbReference type="EMBL" id="MCH4564694.1"/>
    </source>
</evidence>
<comment type="caution">
    <text evidence="1">The sequence shown here is derived from an EMBL/GenBank/DDBJ whole genome shotgun (WGS) entry which is preliminary data.</text>
</comment>
<proteinExistence type="predicted"/>
<keyword evidence="2" id="KW-1185">Reference proteome</keyword>
<name>A0ABS9RXX2_9GAMM</name>
<organism evidence="1 2">
    <name type="scientific">Halomonas flagellata</name>
    <dbReference type="NCBI Taxonomy" id="2920385"/>
    <lineage>
        <taxon>Bacteria</taxon>
        <taxon>Pseudomonadati</taxon>
        <taxon>Pseudomonadota</taxon>
        <taxon>Gammaproteobacteria</taxon>
        <taxon>Oceanospirillales</taxon>
        <taxon>Halomonadaceae</taxon>
        <taxon>Halomonas</taxon>
    </lineage>
</organism>
<dbReference type="Proteomes" id="UP001202117">
    <property type="component" value="Unassembled WGS sequence"/>
</dbReference>
<protein>
    <submittedName>
        <fullName evidence="1">Uncharacterized protein</fullName>
    </submittedName>
</protein>
<reference evidence="1 2" key="1">
    <citation type="submission" date="2022-02" db="EMBL/GenBank/DDBJ databases">
        <title>Halomonas fukangensis sp. nov., a halophilic bacterium isolated from a bulk soil of Kalidium foliatum at Fukang.</title>
        <authorList>
            <person name="Huang Y."/>
        </authorList>
    </citation>
    <scope>NUCLEOTIDE SEQUENCE [LARGE SCALE GENOMIC DNA]</scope>
    <source>
        <strain evidence="1 2">EGI 63088</strain>
    </source>
</reference>
<accession>A0ABS9RXX2</accession>